<proteinExistence type="inferred from homology"/>
<evidence type="ECO:0000256" key="7">
    <source>
        <dbReference type="ARBA" id="ARBA00022884"/>
    </source>
</evidence>
<keyword evidence="5 11" id="KW-0509">mRNA transport</keyword>
<feature type="compositionally biased region" description="Polar residues" evidence="12">
    <location>
        <begin position="360"/>
        <end position="372"/>
    </location>
</feature>
<feature type="coiled-coil region" evidence="11">
    <location>
        <begin position="120"/>
        <end position="292"/>
    </location>
</feature>
<keyword evidence="7 11" id="KW-0694">RNA-binding</keyword>
<dbReference type="Proteomes" id="UP001623330">
    <property type="component" value="Unassembled WGS sequence"/>
</dbReference>
<sequence>MSFESPSKLGPQHNLHITNLESPSRYQYEPDDAMNSSNGSVYNNGDDIWSTNIRGTPLSNISSGSNAIADSIGATELERGGSIGATASIGNTATLAGSTNISIKVIEALHGQVDTLSSTNLQLTKQYQDVLNRLKEATDREAELTEELSKLQVGNLELNATLEDRSNEVKERDELYENMKKEYNTLVAENKTLEKDYLENSKTLGALNNRFDKIQAKKNALMCLQENYKQACDDEAEAVRNKLDTLQTKIENFKINEEQYLTKQVKEQQETAQEIEQEASTIEDELRAQESKWNEVLSSVNLDSLSAHYHDSKKQLLELAERLEIPVVLDQDNYVSTETVVVTRPTTTKSRKPTPDAASKRSSFYGVTSPLVTQGFKRQDSHTFTSSPRTPSSSFLPGVKNKEKK</sequence>
<dbReference type="InterPro" id="IPR031398">
    <property type="entry name" value="She3"/>
</dbReference>
<dbReference type="Pfam" id="PF17078">
    <property type="entry name" value="SHE3"/>
    <property type="match status" value="1"/>
</dbReference>
<feature type="region of interest" description="Disordered" evidence="12">
    <location>
        <begin position="345"/>
        <end position="405"/>
    </location>
</feature>
<feature type="compositionally biased region" description="Low complexity" evidence="12">
    <location>
        <begin position="382"/>
        <end position="395"/>
    </location>
</feature>
<accession>A0ABR4NTN0</accession>
<evidence type="ECO:0000256" key="12">
    <source>
        <dbReference type="SAM" id="MobiDB-lite"/>
    </source>
</evidence>
<evidence type="ECO:0000256" key="3">
    <source>
        <dbReference type="ARBA" id="ARBA00019884"/>
    </source>
</evidence>
<evidence type="ECO:0000256" key="2">
    <source>
        <dbReference type="ARBA" id="ARBA00008123"/>
    </source>
</evidence>
<keyword evidence="6 11" id="KW-0256">Endoplasmic reticulum</keyword>
<keyword evidence="4 11" id="KW-0813">Transport</keyword>
<evidence type="ECO:0000256" key="5">
    <source>
        <dbReference type="ARBA" id="ARBA00022816"/>
    </source>
</evidence>
<comment type="caution">
    <text evidence="13">The sequence shown here is derived from an EMBL/GenBank/DDBJ whole genome shotgun (WGS) entry which is preliminary data.</text>
</comment>
<evidence type="ECO:0000256" key="1">
    <source>
        <dbReference type="ARBA" id="ARBA00004406"/>
    </source>
</evidence>
<comment type="function">
    <text evidence="10">RNA-binding protein that binds specific mRNAs including the ASH1 mRNA, coding for a repressor of the HO endonuclease. Part of the mRNA localization machinery that restricts accumulation of certain proteins to the bud and in the daughter cell. Required for the delivery of cortical endoplasmic reticulum into the emerging bud.</text>
</comment>
<keyword evidence="9 11" id="KW-0472">Membrane</keyword>
<evidence type="ECO:0000313" key="14">
    <source>
        <dbReference type="Proteomes" id="UP001623330"/>
    </source>
</evidence>
<name>A0ABR4NTN0_9SACH</name>
<comment type="similarity">
    <text evidence="2 11">Belongs to the SHE3 family.</text>
</comment>
<protein>
    <recommendedName>
        <fullName evidence="3 11">SWI5-dependent HO expression protein 3</fullName>
    </recommendedName>
</protein>
<evidence type="ECO:0000256" key="6">
    <source>
        <dbReference type="ARBA" id="ARBA00022824"/>
    </source>
</evidence>
<evidence type="ECO:0000256" key="10">
    <source>
        <dbReference type="ARBA" id="ARBA00024975"/>
    </source>
</evidence>
<evidence type="ECO:0000256" key="11">
    <source>
        <dbReference type="RuleBase" id="RU362142"/>
    </source>
</evidence>
<keyword evidence="14" id="KW-1185">Reference proteome</keyword>
<gene>
    <name evidence="11" type="primary">SHE3</name>
    <name evidence="13" type="ORF">RNJ44_03995</name>
</gene>
<keyword evidence="8 11" id="KW-0175">Coiled coil</keyword>
<evidence type="ECO:0000256" key="8">
    <source>
        <dbReference type="ARBA" id="ARBA00023054"/>
    </source>
</evidence>
<evidence type="ECO:0000256" key="4">
    <source>
        <dbReference type="ARBA" id="ARBA00022448"/>
    </source>
</evidence>
<evidence type="ECO:0000256" key="9">
    <source>
        <dbReference type="ARBA" id="ARBA00023136"/>
    </source>
</evidence>
<reference evidence="13 14" key="1">
    <citation type="submission" date="2024-05" db="EMBL/GenBank/DDBJ databases">
        <title>Long read based assembly of the Candida bracarensis genome reveals expanded adhesin content.</title>
        <authorList>
            <person name="Marcet-Houben M."/>
            <person name="Ksiezopolska E."/>
            <person name="Gabaldon T."/>
        </authorList>
    </citation>
    <scope>NUCLEOTIDE SEQUENCE [LARGE SCALE GENOMIC DNA]</scope>
    <source>
        <strain evidence="13 14">CBM6</strain>
    </source>
</reference>
<comment type="subcellular location">
    <subcellularLocation>
        <location evidence="1 11">Endoplasmic reticulum membrane</location>
        <topology evidence="1 11">Peripheral membrane protein</topology>
    </subcellularLocation>
</comment>
<evidence type="ECO:0000313" key="13">
    <source>
        <dbReference type="EMBL" id="KAL3232079.1"/>
    </source>
</evidence>
<organism evidence="13 14">
    <name type="scientific">Nakaseomyces bracarensis</name>
    <dbReference type="NCBI Taxonomy" id="273131"/>
    <lineage>
        <taxon>Eukaryota</taxon>
        <taxon>Fungi</taxon>
        <taxon>Dikarya</taxon>
        <taxon>Ascomycota</taxon>
        <taxon>Saccharomycotina</taxon>
        <taxon>Saccharomycetes</taxon>
        <taxon>Saccharomycetales</taxon>
        <taxon>Saccharomycetaceae</taxon>
        <taxon>Nakaseomyces</taxon>
    </lineage>
</organism>
<dbReference type="EMBL" id="JBEVYD010000005">
    <property type="protein sequence ID" value="KAL3232079.1"/>
    <property type="molecule type" value="Genomic_DNA"/>
</dbReference>